<dbReference type="EMBL" id="VCAZ01000053">
    <property type="protein sequence ID" value="TSN12247.1"/>
    <property type="molecule type" value="Genomic_DNA"/>
</dbReference>
<proteinExistence type="predicted"/>
<dbReference type="Proteomes" id="UP000319801">
    <property type="component" value="Unassembled WGS sequence"/>
</dbReference>
<comment type="caution">
    <text evidence="2">The sequence shown here is derived from an EMBL/GenBank/DDBJ whole genome shotgun (WGS) entry which is preliminary data.</text>
</comment>
<feature type="compositionally biased region" description="Polar residues" evidence="1">
    <location>
        <begin position="109"/>
        <end position="124"/>
    </location>
</feature>
<evidence type="ECO:0000256" key="1">
    <source>
        <dbReference type="SAM" id="MobiDB-lite"/>
    </source>
</evidence>
<reference evidence="2 3" key="1">
    <citation type="journal article" date="2019" name="Genome Biol. Evol.">
        <title>Whole-Genome Sequencing of the Giant Devil Catfish, Bagarius yarrelli.</title>
        <authorList>
            <person name="Jiang W."/>
            <person name="Lv Y."/>
            <person name="Cheng L."/>
            <person name="Yang K."/>
            <person name="Chao B."/>
            <person name="Wang X."/>
            <person name="Li Y."/>
            <person name="Pan X."/>
            <person name="You X."/>
            <person name="Zhang Y."/>
            <person name="Yang J."/>
            <person name="Li J."/>
            <person name="Zhang X."/>
            <person name="Liu S."/>
            <person name="Sun C."/>
            <person name="Yang J."/>
            <person name="Shi Q."/>
        </authorList>
    </citation>
    <scope>NUCLEOTIDE SEQUENCE [LARGE SCALE GENOMIC DNA]</scope>
    <source>
        <strain evidence="2">JWS20170419001</strain>
        <tissue evidence="2">Muscle</tissue>
    </source>
</reference>
<feature type="region of interest" description="Disordered" evidence="1">
    <location>
        <begin position="97"/>
        <end position="124"/>
    </location>
</feature>
<evidence type="ECO:0000313" key="2">
    <source>
        <dbReference type="EMBL" id="TSN12247.1"/>
    </source>
</evidence>
<evidence type="ECO:0000313" key="3">
    <source>
        <dbReference type="Proteomes" id="UP000319801"/>
    </source>
</evidence>
<organism evidence="2 3">
    <name type="scientific">Bagarius yarrelli</name>
    <name type="common">Goonch</name>
    <name type="synonym">Bagrus yarrelli</name>
    <dbReference type="NCBI Taxonomy" id="175774"/>
    <lineage>
        <taxon>Eukaryota</taxon>
        <taxon>Metazoa</taxon>
        <taxon>Chordata</taxon>
        <taxon>Craniata</taxon>
        <taxon>Vertebrata</taxon>
        <taxon>Euteleostomi</taxon>
        <taxon>Actinopterygii</taxon>
        <taxon>Neopterygii</taxon>
        <taxon>Teleostei</taxon>
        <taxon>Ostariophysi</taxon>
        <taxon>Siluriformes</taxon>
        <taxon>Sisoridae</taxon>
        <taxon>Sisorinae</taxon>
        <taxon>Bagarius</taxon>
    </lineage>
</organism>
<sequence>MKIYYTFGEKKKKKEEERREEKRREEKRREEKRREEKRREEKRREEKRREEKKRGEESRGEERRGEVGLPGSSWASTLSISLILLVSERTLSMYSIANGQDSAPGGSLHTPSQSAEANTDSSPV</sequence>
<protein>
    <submittedName>
        <fullName evidence="2">Uncharacterized protein</fullName>
    </submittedName>
</protein>
<feature type="region of interest" description="Disordered" evidence="1">
    <location>
        <begin position="1"/>
        <end position="73"/>
    </location>
</feature>
<dbReference type="AlphaFoldDB" id="A0A556U677"/>
<accession>A0A556U677</accession>
<feature type="compositionally biased region" description="Basic and acidic residues" evidence="1">
    <location>
        <begin position="14"/>
        <end position="66"/>
    </location>
</feature>
<gene>
    <name evidence="2" type="ORF">Baya_9368</name>
</gene>
<keyword evidence="3" id="KW-1185">Reference proteome</keyword>
<name>A0A556U677_BAGYA</name>